<dbReference type="Proteomes" id="UP000266673">
    <property type="component" value="Unassembled WGS sequence"/>
</dbReference>
<evidence type="ECO:0008006" key="5">
    <source>
        <dbReference type="Google" id="ProtNLM"/>
    </source>
</evidence>
<feature type="compositionally biased region" description="Low complexity" evidence="1">
    <location>
        <begin position="29"/>
        <end position="38"/>
    </location>
</feature>
<evidence type="ECO:0000256" key="2">
    <source>
        <dbReference type="SAM" id="SignalP"/>
    </source>
</evidence>
<proteinExistence type="predicted"/>
<name>A0A397V9S5_9GLOM</name>
<sequence length="159" mass="16795">MKFYLVELLIFITAVIVLVNAVPTPIAKSNSTSNSNSTARHKSTQKPNSTKKPNSTTPISNSGNSTSSCFQKDNADQALALQSKFASFTTSTPCKVGDQACINGEFAQCVSENNWALQPCSSGTQCEVLPLVNKPGTSIACDSKSDADARIQAAKNACK</sequence>
<feature type="region of interest" description="Disordered" evidence="1">
    <location>
        <begin position="28"/>
        <end position="69"/>
    </location>
</feature>
<comment type="caution">
    <text evidence="3">The sequence shown here is derived from an EMBL/GenBank/DDBJ whole genome shotgun (WGS) entry which is preliminary data.</text>
</comment>
<protein>
    <recommendedName>
        <fullName evidence="5">Carbohydrate-binding module family 19 domain-containing protein</fullName>
    </recommendedName>
</protein>
<keyword evidence="2" id="KW-0732">Signal</keyword>
<feature type="signal peptide" evidence="2">
    <location>
        <begin position="1"/>
        <end position="21"/>
    </location>
</feature>
<organism evidence="3 4">
    <name type="scientific">Gigaspora rosea</name>
    <dbReference type="NCBI Taxonomy" id="44941"/>
    <lineage>
        <taxon>Eukaryota</taxon>
        <taxon>Fungi</taxon>
        <taxon>Fungi incertae sedis</taxon>
        <taxon>Mucoromycota</taxon>
        <taxon>Glomeromycotina</taxon>
        <taxon>Glomeromycetes</taxon>
        <taxon>Diversisporales</taxon>
        <taxon>Gigasporaceae</taxon>
        <taxon>Gigaspora</taxon>
    </lineage>
</organism>
<feature type="compositionally biased region" description="Polar residues" evidence="1">
    <location>
        <begin position="45"/>
        <end position="69"/>
    </location>
</feature>
<reference evidence="3 4" key="1">
    <citation type="submission" date="2018-06" db="EMBL/GenBank/DDBJ databases">
        <title>Comparative genomics reveals the genomic features of Rhizophagus irregularis, R. cerebriforme, R. diaphanum and Gigaspora rosea, and their symbiotic lifestyle signature.</title>
        <authorList>
            <person name="Morin E."/>
            <person name="San Clemente H."/>
            <person name="Chen E.C.H."/>
            <person name="De La Providencia I."/>
            <person name="Hainaut M."/>
            <person name="Kuo A."/>
            <person name="Kohler A."/>
            <person name="Murat C."/>
            <person name="Tang N."/>
            <person name="Roy S."/>
            <person name="Loubradou J."/>
            <person name="Henrissat B."/>
            <person name="Grigoriev I.V."/>
            <person name="Corradi N."/>
            <person name="Roux C."/>
            <person name="Martin F.M."/>
        </authorList>
    </citation>
    <scope>NUCLEOTIDE SEQUENCE [LARGE SCALE GENOMIC DNA]</scope>
    <source>
        <strain evidence="3 4">DAOM 194757</strain>
    </source>
</reference>
<evidence type="ECO:0000256" key="1">
    <source>
        <dbReference type="SAM" id="MobiDB-lite"/>
    </source>
</evidence>
<accession>A0A397V9S5</accession>
<gene>
    <name evidence="3" type="ORF">C2G38_2017362</name>
</gene>
<dbReference type="EMBL" id="QKWP01000654">
    <property type="protein sequence ID" value="RIB16723.1"/>
    <property type="molecule type" value="Genomic_DNA"/>
</dbReference>
<keyword evidence="4" id="KW-1185">Reference proteome</keyword>
<evidence type="ECO:0000313" key="3">
    <source>
        <dbReference type="EMBL" id="RIB16723.1"/>
    </source>
</evidence>
<evidence type="ECO:0000313" key="4">
    <source>
        <dbReference type="Proteomes" id="UP000266673"/>
    </source>
</evidence>
<dbReference type="OrthoDB" id="2362516at2759"/>
<feature type="chain" id="PRO_5017242770" description="Carbohydrate-binding module family 19 domain-containing protein" evidence="2">
    <location>
        <begin position="22"/>
        <end position="159"/>
    </location>
</feature>
<dbReference type="AlphaFoldDB" id="A0A397V9S5"/>